<feature type="transmembrane region" description="Helical" evidence="1">
    <location>
        <begin position="236"/>
        <end position="255"/>
    </location>
</feature>
<evidence type="ECO:0000313" key="3">
    <source>
        <dbReference type="EMBL" id="SBT59188.1"/>
    </source>
</evidence>
<dbReference type="AlphaFoldDB" id="A0A1A9AR60"/>
<name>A0A1A9AR60_PLAOA</name>
<dbReference type="InterPro" id="IPR008780">
    <property type="entry name" value="Plasmodium_Vir"/>
</dbReference>
<evidence type="ECO:0000256" key="1">
    <source>
        <dbReference type="SAM" id="Phobius"/>
    </source>
</evidence>
<keyword evidence="1" id="KW-1133">Transmembrane helix</keyword>
<accession>A0A1A9AR60</accession>
<dbReference type="Pfam" id="PF05795">
    <property type="entry name" value="Plasmodium_Vir"/>
    <property type="match status" value="1"/>
</dbReference>
<proteinExistence type="predicted"/>
<gene>
    <name evidence="2" type="ORF">POVWA1_068910</name>
    <name evidence="3" type="ORF">POVWA2_092920</name>
</gene>
<evidence type="ECO:0000313" key="5">
    <source>
        <dbReference type="Proteomes" id="UP000078555"/>
    </source>
</evidence>
<keyword evidence="1" id="KW-0812">Transmembrane</keyword>
<protein>
    <submittedName>
        <fullName evidence="3">PIR Superfamily Protein</fullName>
    </submittedName>
</protein>
<dbReference type="Proteomes" id="UP000078550">
    <property type="component" value="Unassembled WGS sequence"/>
</dbReference>
<reference evidence="3" key="2">
    <citation type="submission" date="2016-05" db="EMBL/GenBank/DDBJ databases">
        <authorList>
            <person name="Lavstsen T."/>
            <person name="Jespersen J.S."/>
        </authorList>
    </citation>
    <scope>NUCLEOTIDE SEQUENCE [LARGE SCALE GENOMIC DNA]</scope>
</reference>
<reference evidence="5" key="3">
    <citation type="submission" date="2016-05" db="EMBL/GenBank/DDBJ databases">
        <authorList>
            <person name="Naeem R."/>
        </authorList>
    </citation>
    <scope>NUCLEOTIDE SEQUENCE [LARGE SCALE GENOMIC DNA]</scope>
</reference>
<keyword evidence="5" id="KW-1185">Reference proteome</keyword>
<dbReference type="EMBL" id="FLRD01000639">
    <property type="protein sequence ID" value="SBT55293.1"/>
    <property type="molecule type" value="Genomic_DNA"/>
</dbReference>
<sequence>MVTSISVDELPSNKFGSIWNEGICYNEVNDIIADKKGPVHAFRWKENVREKFSINLEEYKVKIKDNTLEKRCRDLYYLIYDKLYQLKKLSGYSNIYDSIKAAIMNNIDSAFLNIRYPSCLSVTNKEDYYKHIDINDSKRVDDLCEDIKYIDNNIIRINSSSECKQIKEHIYGRNNSLKTTYNSGKYSDILKHYEFLSFNKLDSIIEKIKCNSDANTEQTALKGDSLEIPQLSVEHLPMAVIFSFLGILLIFFFLYKFTPAGTWLKIQIRKKLKLDNNLTEETENELLEGTSECIRNNPYDDKYNILYNTSGHS</sequence>
<organism evidence="3 4">
    <name type="scientific">Plasmodium ovale wallikeri</name>
    <dbReference type="NCBI Taxonomy" id="864142"/>
    <lineage>
        <taxon>Eukaryota</taxon>
        <taxon>Sar</taxon>
        <taxon>Alveolata</taxon>
        <taxon>Apicomplexa</taxon>
        <taxon>Aconoidasida</taxon>
        <taxon>Haemosporida</taxon>
        <taxon>Plasmodiidae</taxon>
        <taxon>Plasmodium</taxon>
        <taxon>Plasmodium (Plasmodium)</taxon>
    </lineage>
</organism>
<evidence type="ECO:0000313" key="2">
    <source>
        <dbReference type="EMBL" id="SBT55293.1"/>
    </source>
</evidence>
<dbReference type="EMBL" id="FLRE01002991">
    <property type="protein sequence ID" value="SBT59188.1"/>
    <property type="molecule type" value="Genomic_DNA"/>
</dbReference>
<evidence type="ECO:0000313" key="4">
    <source>
        <dbReference type="Proteomes" id="UP000078550"/>
    </source>
</evidence>
<keyword evidence="1" id="KW-0472">Membrane</keyword>
<dbReference type="Proteomes" id="UP000078555">
    <property type="component" value="Unassembled WGS sequence"/>
</dbReference>
<reference evidence="4" key="1">
    <citation type="submission" date="2016-05" db="EMBL/GenBank/DDBJ databases">
        <authorList>
            <person name="Naeem Raeece"/>
        </authorList>
    </citation>
    <scope>NUCLEOTIDE SEQUENCE [LARGE SCALE GENOMIC DNA]</scope>
</reference>